<sequence length="138" mass="15687">MAILAFLKMQTEDYLYQKKLQLSLSEKKPEASKRIENFWIGMPWSSQALSNMYEKPLVANKVFFIRHSVNTKMKECGSVIGRLNEFNSIISWLVLVDIKLEVEVQALLVLSSLPKSWCGTTTIVSSSYGTAKLTFEDS</sequence>
<organism evidence="1 2">
    <name type="scientific">Cichorium intybus</name>
    <name type="common">Chicory</name>
    <dbReference type="NCBI Taxonomy" id="13427"/>
    <lineage>
        <taxon>Eukaryota</taxon>
        <taxon>Viridiplantae</taxon>
        <taxon>Streptophyta</taxon>
        <taxon>Embryophyta</taxon>
        <taxon>Tracheophyta</taxon>
        <taxon>Spermatophyta</taxon>
        <taxon>Magnoliopsida</taxon>
        <taxon>eudicotyledons</taxon>
        <taxon>Gunneridae</taxon>
        <taxon>Pentapetalae</taxon>
        <taxon>asterids</taxon>
        <taxon>campanulids</taxon>
        <taxon>Asterales</taxon>
        <taxon>Asteraceae</taxon>
        <taxon>Cichorioideae</taxon>
        <taxon>Cichorieae</taxon>
        <taxon>Cichoriinae</taxon>
        <taxon>Cichorium</taxon>
    </lineage>
</organism>
<gene>
    <name evidence="1" type="ORF">L2E82_36844</name>
</gene>
<dbReference type="Proteomes" id="UP001055811">
    <property type="component" value="Linkage Group LG07"/>
</dbReference>
<proteinExistence type="predicted"/>
<comment type="caution">
    <text evidence="1">The sequence shown here is derived from an EMBL/GenBank/DDBJ whole genome shotgun (WGS) entry which is preliminary data.</text>
</comment>
<dbReference type="EMBL" id="CM042015">
    <property type="protein sequence ID" value="KAI3707913.1"/>
    <property type="molecule type" value="Genomic_DNA"/>
</dbReference>
<reference evidence="2" key="1">
    <citation type="journal article" date="2022" name="Mol. Ecol. Resour.">
        <title>The genomes of chicory, endive, great burdock and yacon provide insights into Asteraceae palaeo-polyploidization history and plant inulin production.</title>
        <authorList>
            <person name="Fan W."/>
            <person name="Wang S."/>
            <person name="Wang H."/>
            <person name="Wang A."/>
            <person name="Jiang F."/>
            <person name="Liu H."/>
            <person name="Zhao H."/>
            <person name="Xu D."/>
            <person name="Zhang Y."/>
        </authorList>
    </citation>
    <scope>NUCLEOTIDE SEQUENCE [LARGE SCALE GENOMIC DNA]</scope>
    <source>
        <strain evidence="2">cv. Punajuju</strain>
    </source>
</reference>
<keyword evidence="2" id="KW-1185">Reference proteome</keyword>
<protein>
    <submittedName>
        <fullName evidence="1">Uncharacterized protein</fullName>
    </submittedName>
</protein>
<evidence type="ECO:0000313" key="2">
    <source>
        <dbReference type="Proteomes" id="UP001055811"/>
    </source>
</evidence>
<reference evidence="1 2" key="2">
    <citation type="journal article" date="2022" name="Mol. Ecol. Resour.">
        <title>The genomes of chicory, endive, great burdock and yacon provide insights into Asteraceae paleo-polyploidization history and plant inulin production.</title>
        <authorList>
            <person name="Fan W."/>
            <person name="Wang S."/>
            <person name="Wang H."/>
            <person name="Wang A."/>
            <person name="Jiang F."/>
            <person name="Liu H."/>
            <person name="Zhao H."/>
            <person name="Xu D."/>
            <person name="Zhang Y."/>
        </authorList>
    </citation>
    <scope>NUCLEOTIDE SEQUENCE [LARGE SCALE GENOMIC DNA]</scope>
    <source>
        <strain evidence="2">cv. Punajuju</strain>
        <tissue evidence="1">Leaves</tissue>
    </source>
</reference>
<accession>A0ACB9AEX2</accession>
<evidence type="ECO:0000313" key="1">
    <source>
        <dbReference type="EMBL" id="KAI3707913.1"/>
    </source>
</evidence>
<name>A0ACB9AEX2_CICIN</name>